<dbReference type="Pfam" id="PF07715">
    <property type="entry name" value="Plug"/>
    <property type="match status" value="1"/>
</dbReference>
<organism evidence="13 14">
    <name type="scientific">Maribacter flavus</name>
    <dbReference type="NCBI Taxonomy" id="1658664"/>
    <lineage>
        <taxon>Bacteria</taxon>
        <taxon>Pseudomonadati</taxon>
        <taxon>Bacteroidota</taxon>
        <taxon>Flavobacteriia</taxon>
        <taxon>Flavobacteriales</taxon>
        <taxon>Flavobacteriaceae</taxon>
        <taxon>Maribacter</taxon>
    </lineage>
</organism>
<feature type="transmembrane region" description="Helical" evidence="10">
    <location>
        <begin position="12"/>
        <end position="33"/>
    </location>
</feature>
<dbReference type="NCBIfam" id="TIGR04057">
    <property type="entry name" value="SusC_RagA_signa"/>
    <property type="match status" value="1"/>
</dbReference>
<keyword evidence="3 8" id="KW-1134">Transmembrane beta strand</keyword>
<proteinExistence type="inferred from homology"/>
<evidence type="ECO:0000256" key="9">
    <source>
        <dbReference type="RuleBase" id="RU003357"/>
    </source>
</evidence>
<evidence type="ECO:0000256" key="10">
    <source>
        <dbReference type="SAM" id="Phobius"/>
    </source>
</evidence>
<evidence type="ECO:0000313" key="13">
    <source>
        <dbReference type="EMBL" id="KAA2219894.1"/>
    </source>
</evidence>
<evidence type="ECO:0000256" key="3">
    <source>
        <dbReference type="ARBA" id="ARBA00022452"/>
    </source>
</evidence>
<dbReference type="InterPro" id="IPR037066">
    <property type="entry name" value="Plug_dom_sf"/>
</dbReference>
<comment type="subcellular location">
    <subcellularLocation>
        <location evidence="1 8">Cell outer membrane</location>
        <topology evidence="1 8">Multi-pass membrane protein</topology>
    </subcellularLocation>
</comment>
<evidence type="ECO:0000256" key="7">
    <source>
        <dbReference type="ARBA" id="ARBA00023237"/>
    </source>
</evidence>
<dbReference type="RefSeq" id="WP_138257243.1">
    <property type="nucleotide sequence ID" value="NZ_VUOE01000001.1"/>
</dbReference>
<evidence type="ECO:0000259" key="12">
    <source>
        <dbReference type="Pfam" id="PF07715"/>
    </source>
</evidence>
<dbReference type="InterPro" id="IPR023996">
    <property type="entry name" value="TonB-dep_OMP_SusC/RagA"/>
</dbReference>
<dbReference type="Gene3D" id="2.170.130.10">
    <property type="entry name" value="TonB-dependent receptor, plug domain"/>
    <property type="match status" value="1"/>
</dbReference>
<dbReference type="Gene3D" id="2.60.40.1120">
    <property type="entry name" value="Carboxypeptidase-like, regulatory domain"/>
    <property type="match status" value="1"/>
</dbReference>
<keyword evidence="2 8" id="KW-0813">Transport</keyword>
<name>A0A5B2TZQ9_9FLAO</name>
<evidence type="ECO:0000256" key="6">
    <source>
        <dbReference type="ARBA" id="ARBA00023136"/>
    </source>
</evidence>
<gene>
    <name evidence="13" type="ORF">F0361_09990</name>
</gene>
<keyword evidence="10" id="KW-1133">Transmembrane helix</keyword>
<feature type="domain" description="TonB-dependent receptor plug" evidence="12">
    <location>
        <begin position="129"/>
        <end position="254"/>
    </location>
</feature>
<dbReference type="SUPFAM" id="SSF56935">
    <property type="entry name" value="Porins"/>
    <property type="match status" value="1"/>
</dbReference>
<dbReference type="Proteomes" id="UP000323188">
    <property type="component" value="Unassembled WGS sequence"/>
</dbReference>
<comment type="similarity">
    <text evidence="8 9">Belongs to the TonB-dependent receptor family.</text>
</comment>
<keyword evidence="13" id="KW-0675">Receptor</keyword>
<dbReference type="Pfam" id="PF13715">
    <property type="entry name" value="CarbopepD_reg_2"/>
    <property type="match status" value="1"/>
</dbReference>
<dbReference type="NCBIfam" id="TIGR04056">
    <property type="entry name" value="OMP_RagA_SusC"/>
    <property type="match status" value="1"/>
</dbReference>
<dbReference type="AlphaFoldDB" id="A0A5B2TZQ9"/>
<dbReference type="InterPro" id="IPR036942">
    <property type="entry name" value="Beta-barrel_TonB_sf"/>
</dbReference>
<comment type="caution">
    <text evidence="13">The sequence shown here is derived from an EMBL/GenBank/DDBJ whole genome shotgun (WGS) entry which is preliminary data.</text>
</comment>
<evidence type="ECO:0000256" key="2">
    <source>
        <dbReference type="ARBA" id="ARBA00022448"/>
    </source>
</evidence>
<dbReference type="InterPro" id="IPR023997">
    <property type="entry name" value="TonB-dep_OMP_SusC/RagA_CS"/>
</dbReference>
<feature type="domain" description="TonB-dependent receptor-like beta-barrel" evidence="11">
    <location>
        <begin position="480"/>
        <end position="793"/>
    </location>
</feature>
<dbReference type="Gene3D" id="2.40.170.20">
    <property type="entry name" value="TonB-dependent receptor, beta-barrel domain"/>
    <property type="match status" value="1"/>
</dbReference>
<sequence length="1034" mass="113384">MYGNHLESQPKWTGYRILFSFVLFSILTLPSLFSQRNINGKVISEDSPAGLPGVNVTIKNENTGTMTDFDGNYSVEVNSNNAILVFSYIGFKTKEIPVGDELEINVTLVEDVSSLDEVVVIGYGTQVRRDVTGSIASLNEDSFSAQANTNVDQMIQGKAAGVQVVQNSGEPGGGMSINIRGVGSINAGSGPLYVIDGLPINNEPSISQTGNETAPTRSPRNPIGFLNPEDIASIDILKDASATAIYGSRGANGVIMITTKKGNSGDLRIDYSTHVGFNKVHNRLNLLNAEQYREGINSLIDLGAGSEAERVPDGPGVDTDWQDVVFRDQAILQKHNVSFSWGNANTSYLATLNNTKEEGLVKNTQFNRFSGRFNLNHRTEKFNVGINTTISYIKDNFVPNGFDVNLRGGAINAAKLYDPTLPIRDSQGNFVISEFFDIDNPEAIIFGNHITGNRYRSLGSAFLEYFLLPEFSFKVNVGADVNNENKSVYKDRTTIIGNSLGGVASAYSATDSNYLIEGTVNYIKDFGVHDVSLLLGITTQQFQRRFSSQDANNFTTDATLADNFGLADRSTLINNSSKASNSLLSYLGRINYKLLDKYLLTASYRIDGSSRFGEGNRFGFFPSVSAGWLLDQEEFFKNDIVNTLKLRASWGLTGNQEIGNNQAISTFNTGNQTSYVLNDNFVTSLNPSRIANPNLQWETTEQIDLGIDFGFFNDRISGSFAWYNKKTTDMLLSLPVPTSSGFSSQLVNIGSMKNTGIEIGLNTYNISGKNFSWNSNLNLATLQNEVIDLGGIPEILSGSFGAAATEVGIIRPGDPLRSFYGFDVIGVWQEGDDFTQISNNVSPGDFKFRDVNGDGTIDGNDRVILGNSFPDLTWGFTNTFDLGNWNLNVLFMGVEGVEMINGNLLEQYYPRSGIRVNRFAEPFLNRWTPENPTNQQPSYLGISQQGQGVNSKTVVDASYVKLQSIRLGYMFPSDWIKNSFKSFEIYATGLNLATFSSYDGFDPALNPNGTANFRIDWNGYPSATSFLLGFNIGF</sequence>
<keyword evidence="6 8" id="KW-0472">Membrane</keyword>
<dbReference type="Pfam" id="PF00593">
    <property type="entry name" value="TonB_dep_Rec_b-barrel"/>
    <property type="match status" value="1"/>
</dbReference>
<evidence type="ECO:0000256" key="8">
    <source>
        <dbReference type="PROSITE-ProRule" id="PRU01360"/>
    </source>
</evidence>
<dbReference type="InterPro" id="IPR012910">
    <property type="entry name" value="Plug_dom"/>
</dbReference>
<evidence type="ECO:0000256" key="4">
    <source>
        <dbReference type="ARBA" id="ARBA00022692"/>
    </source>
</evidence>
<dbReference type="InterPro" id="IPR000531">
    <property type="entry name" value="Beta-barrel_TonB"/>
</dbReference>
<evidence type="ECO:0000259" key="11">
    <source>
        <dbReference type="Pfam" id="PF00593"/>
    </source>
</evidence>
<dbReference type="PROSITE" id="PS52016">
    <property type="entry name" value="TONB_DEPENDENT_REC_3"/>
    <property type="match status" value="1"/>
</dbReference>
<protein>
    <submittedName>
        <fullName evidence="13">TonB-dependent receptor</fullName>
    </submittedName>
</protein>
<evidence type="ECO:0000256" key="1">
    <source>
        <dbReference type="ARBA" id="ARBA00004571"/>
    </source>
</evidence>
<keyword evidence="4 8" id="KW-0812">Transmembrane</keyword>
<evidence type="ECO:0000256" key="5">
    <source>
        <dbReference type="ARBA" id="ARBA00023077"/>
    </source>
</evidence>
<keyword evidence="5 9" id="KW-0798">TonB box</keyword>
<accession>A0A5B2TZQ9</accession>
<dbReference type="InterPro" id="IPR039426">
    <property type="entry name" value="TonB-dep_rcpt-like"/>
</dbReference>
<dbReference type="GO" id="GO:0009279">
    <property type="term" value="C:cell outer membrane"/>
    <property type="evidence" value="ECO:0007669"/>
    <property type="project" value="UniProtKB-SubCell"/>
</dbReference>
<keyword evidence="7 8" id="KW-0998">Cell outer membrane</keyword>
<dbReference type="FunFam" id="2.170.130.10:FF:000008">
    <property type="entry name" value="SusC/RagA family TonB-linked outer membrane protein"/>
    <property type="match status" value="1"/>
</dbReference>
<dbReference type="EMBL" id="VUOE01000001">
    <property type="protein sequence ID" value="KAA2219894.1"/>
    <property type="molecule type" value="Genomic_DNA"/>
</dbReference>
<dbReference type="SUPFAM" id="SSF49464">
    <property type="entry name" value="Carboxypeptidase regulatory domain-like"/>
    <property type="match status" value="1"/>
</dbReference>
<reference evidence="13 14" key="1">
    <citation type="submission" date="2019-09" db="EMBL/GenBank/DDBJ databases">
        <authorList>
            <person name="Khan S.A."/>
            <person name="Jeon C.O."/>
            <person name="Chun B.H."/>
            <person name="Jeong S.E."/>
        </authorList>
    </citation>
    <scope>NUCLEOTIDE SEQUENCE [LARGE SCALE GENOMIC DNA]</scope>
    <source>
        <strain evidence="13 14">KCTC 42508</strain>
    </source>
</reference>
<dbReference type="InterPro" id="IPR008969">
    <property type="entry name" value="CarboxyPept-like_regulatory"/>
</dbReference>
<evidence type="ECO:0000313" key="14">
    <source>
        <dbReference type="Proteomes" id="UP000323188"/>
    </source>
</evidence>